<comment type="function">
    <text evidence="3 13">Endonuclease that specifically degrades the RNA of RNA-DNA hybrids.</text>
</comment>
<keyword evidence="8 12" id="KW-0479">Metal-binding</keyword>
<comment type="catalytic activity">
    <reaction evidence="1 12 13">
        <text>Endonucleolytic cleavage to 5'-phosphomonoester.</text>
        <dbReference type="EC" id="3.1.26.4"/>
    </reaction>
</comment>
<accession>A0ABN0P2Q1</accession>
<evidence type="ECO:0000256" key="5">
    <source>
        <dbReference type="ARBA" id="ARBA00007383"/>
    </source>
</evidence>
<comment type="cofactor">
    <cofactor evidence="12">
        <name>Mn(2+)</name>
        <dbReference type="ChEBI" id="CHEBI:29035"/>
    </cofactor>
    <cofactor evidence="12">
        <name>Mg(2+)</name>
        <dbReference type="ChEBI" id="CHEBI:18420"/>
    </cofactor>
    <text evidence="12">Manganese or magnesium. Binds 1 divalent metal ion per monomer in the absence of substrate. May bind a second metal ion after substrate binding.</text>
</comment>
<keyword evidence="11" id="KW-0464">Manganese</keyword>
<dbReference type="EC" id="3.1.26.4" evidence="13"/>
<feature type="binding site" evidence="12">
    <location>
        <position position="111"/>
    </location>
    <ligand>
        <name>a divalent metal cation</name>
        <dbReference type="ChEBI" id="CHEBI:60240"/>
    </ligand>
</feature>
<evidence type="ECO:0000256" key="3">
    <source>
        <dbReference type="ARBA" id="ARBA00004065"/>
    </source>
</evidence>
<dbReference type="PROSITE" id="PS51975">
    <property type="entry name" value="RNASE_H_2"/>
    <property type="match status" value="1"/>
</dbReference>
<comment type="similarity">
    <text evidence="5 13">Belongs to the RNase HII family.</text>
</comment>
<dbReference type="NCBIfam" id="NF000595">
    <property type="entry name" value="PRK00015.1-3"/>
    <property type="match status" value="1"/>
</dbReference>
<feature type="domain" description="RNase H type-2" evidence="14">
    <location>
        <begin position="1"/>
        <end position="205"/>
    </location>
</feature>
<evidence type="ECO:0000256" key="12">
    <source>
        <dbReference type="PROSITE-ProRule" id="PRU01319"/>
    </source>
</evidence>
<dbReference type="Proteomes" id="UP000016649">
    <property type="component" value="Unassembled WGS sequence"/>
</dbReference>
<evidence type="ECO:0000256" key="10">
    <source>
        <dbReference type="ARBA" id="ARBA00022801"/>
    </source>
</evidence>
<dbReference type="RefSeq" id="WP_021686092.1">
    <property type="nucleotide sequence ID" value="NZ_KI260552.1"/>
</dbReference>
<dbReference type="InterPro" id="IPR024567">
    <property type="entry name" value="RNase_HII/HIII_dom"/>
</dbReference>
<evidence type="ECO:0000256" key="4">
    <source>
        <dbReference type="ARBA" id="ARBA00004496"/>
    </source>
</evidence>
<evidence type="ECO:0000313" key="15">
    <source>
        <dbReference type="EMBL" id="ERJ94586.1"/>
    </source>
</evidence>
<dbReference type="Pfam" id="PF01351">
    <property type="entry name" value="RNase_HII"/>
    <property type="match status" value="1"/>
</dbReference>
<feature type="binding site" evidence="12">
    <location>
        <position position="7"/>
    </location>
    <ligand>
        <name>a divalent metal cation</name>
        <dbReference type="ChEBI" id="CHEBI:60240"/>
    </ligand>
</feature>
<evidence type="ECO:0000256" key="7">
    <source>
        <dbReference type="ARBA" id="ARBA00022722"/>
    </source>
</evidence>
<dbReference type="PANTHER" id="PTHR10954">
    <property type="entry name" value="RIBONUCLEASE H2 SUBUNIT A"/>
    <property type="match status" value="1"/>
</dbReference>
<evidence type="ECO:0000256" key="2">
    <source>
        <dbReference type="ARBA" id="ARBA00001946"/>
    </source>
</evidence>
<dbReference type="SUPFAM" id="SSF53098">
    <property type="entry name" value="Ribonuclease H-like"/>
    <property type="match status" value="1"/>
</dbReference>
<evidence type="ECO:0000256" key="6">
    <source>
        <dbReference type="ARBA" id="ARBA00022490"/>
    </source>
</evidence>
<evidence type="ECO:0000259" key="14">
    <source>
        <dbReference type="PROSITE" id="PS51975"/>
    </source>
</evidence>
<proteinExistence type="inferred from homology"/>
<keyword evidence="9 12" id="KW-0255">Endonuclease</keyword>
<feature type="binding site" evidence="12">
    <location>
        <position position="8"/>
    </location>
    <ligand>
        <name>a divalent metal cation</name>
        <dbReference type="ChEBI" id="CHEBI:60240"/>
    </ligand>
</feature>
<dbReference type="Gene3D" id="3.30.420.10">
    <property type="entry name" value="Ribonuclease H-like superfamily/Ribonuclease H"/>
    <property type="match status" value="1"/>
</dbReference>
<keyword evidence="7 12" id="KW-0540">Nuclease</keyword>
<evidence type="ECO:0000256" key="11">
    <source>
        <dbReference type="ARBA" id="ARBA00023211"/>
    </source>
</evidence>
<evidence type="ECO:0000313" key="16">
    <source>
        <dbReference type="Proteomes" id="UP000016649"/>
    </source>
</evidence>
<name>A0ABN0P2Q1_TRELE</name>
<comment type="cofactor">
    <cofactor evidence="2">
        <name>Mg(2+)</name>
        <dbReference type="ChEBI" id="CHEBI:18420"/>
    </cofactor>
</comment>
<dbReference type="InterPro" id="IPR022898">
    <property type="entry name" value="RNase_HII"/>
</dbReference>
<keyword evidence="6" id="KW-0963">Cytoplasm</keyword>
<evidence type="ECO:0000256" key="8">
    <source>
        <dbReference type="ARBA" id="ARBA00022723"/>
    </source>
</evidence>
<dbReference type="InterPro" id="IPR012337">
    <property type="entry name" value="RNaseH-like_sf"/>
</dbReference>
<dbReference type="InterPro" id="IPR036397">
    <property type="entry name" value="RNaseH_sf"/>
</dbReference>
<sequence length="205" mass="22536">MLVCGLDEAGRGPLAGPVTAGAVFLNDDFPVALLNDSKKLSAKKREALEVLIKEQALSWAVASVNEKEIDRINILQASLAAMKQAFERALQKLPDTKRCGAELECIECITDGLFCPDIASEYELCAGMYPAAVHCSSRVRADSCVPAVMAASILAKTERDRIMCAYARLYPQYGYERHKGYPTAEHRKICRSLGPSPIQRMTFSY</sequence>
<evidence type="ECO:0000256" key="1">
    <source>
        <dbReference type="ARBA" id="ARBA00000077"/>
    </source>
</evidence>
<evidence type="ECO:0000256" key="9">
    <source>
        <dbReference type="ARBA" id="ARBA00022759"/>
    </source>
</evidence>
<dbReference type="InterPro" id="IPR001352">
    <property type="entry name" value="RNase_HII/HIII"/>
</dbReference>
<dbReference type="CDD" id="cd07182">
    <property type="entry name" value="RNase_HII_bacteria_HII_like"/>
    <property type="match status" value="1"/>
</dbReference>
<protein>
    <recommendedName>
        <fullName evidence="13">Ribonuclease</fullName>
        <ecNumber evidence="13">3.1.26.4</ecNumber>
    </recommendedName>
</protein>
<comment type="caution">
    <text evidence="15">The sequence shown here is derived from an EMBL/GenBank/DDBJ whole genome shotgun (WGS) entry which is preliminary data.</text>
</comment>
<keyword evidence="10 12" id="KW-0378">Hydrolase</keyword>
<dbReference type="EMBL" id="AWVH01000002">
    <property type="protein sequence ID" value="ERJ94586.1"/>
    <property type="molecule type" value="Genomic_DNA"/>
</dbReference>
<comment type="subcellular location">
    <subcellularLocation>
        <location evidence="4">Cytoplasm</location>
    </subcellularLocation>
</comment>
<dbReference type="PANTHER" id="PTHR10954:SF18">
    <property type="entry name" value="RIBONUCLEASE HII"/>
    <property type="match status" value="1"/>
</dbReference>
<gene>
    <name evidence="15" type="ORF">HMPREF9193_00125</name>
</gene>
<evidence type="ECO:0000256" key="13">
    <source>
        <dbReference type="RuleBase" id="RU003515"/>
    </source>
</evidence>
<keyword evidence="16" id="KW-1185">Reference proteome</keyword>
<organism evidence="15 16">
    <name type="scientific">Treponema lecithinolyticum ATCC 700332</name>
    <dbReference type="NCBI Taxonomy" id="1321815"/>
    <lineage>
        <taxon>Bacteria</taxon>
        <taxon>Pseudomonadati</taxon>
        <taxon>Spirochaetota</taxon>
        <taxon>Spirochaetia</taxon>
        <taxon>Spirochaetales</taxon>
        <taxon>Treponemataceae</taxon>
        <taxon>Treponema</taxon>
    </lineage>
</organism>
<reference evidence="15 16" key="1">
    <citation type="submission" date="2013-08" db="EMBL/GenBank/DDBJ databases">
        <authorList>
            <person name="Weinstock G."/>
            <person name="Sodergren E."/>
            <person name="Wylie T."/>
            <person name="Fulton L."/>
            <person name="Fulton R."/>
            <person name="Fronick C."/>
            <person name="O'Laughlin M."/>
            <person name="Godfrey J."/>
            <person name="Miner T."/>
            <person name="Herter B."/>
            <person name="Appelbaum E."/>
            <person name="Cordes M."/>
            <person name="Lek S."/>
            <person name="Wollam A."/>
            <person name="Pepin K.H."/>
            <person name="Palsikar V.B."/>
            <person name="Mitreva M."/>
            <person name="Wilson R.K."/>
        </authorList>
    </citation>
    <scope>NUCLEOTIDE SEQUENCE [LARGE SCALE GENOMIC DNA]</scope>
    <source>
        <strain evidence="15 16">ATCC 700332</strain>
    </source>
</reference>